<reference evidence="2 3" key="1">
    <citation type="submission" date="2014-06" db="EMBL/GenBank/DDBJ databases">
        <title>Whole Genome Sequences of Three Symbiotic Endozoicomonas Bacteria.</title>
        <authorList>
            <person name="Neave M.J."/>
            <person name="Apprill A."/>
            <person name="Voolstra C.R."/>
        </authorList>
    </citation>
    <scope>NUCLEOTIDE SEQUENCE [LARGE SCALE GENOMIC DNA]</scope>
    <source>
        <strain evidence="2 3">DSM 22380</strain>
    </source>
</reference>
<accession>A0A081KCV1</accession>
<keyword evidence="3" id="KW-1185">Reference proteome</keyword>
<feature type="compositionally biased region" description="Basic residues" evidence="1">
    <location>
        <begin position="501"/>
        <end position="511"/>
    </location>
</feature>
<name>A0A081KCV1_9GAMM</name>
<comment type="caution">
    <text evidence="2">The sequence shown here is derived from an EMBL/GenBank/DDBJ whole genome shotgun (WGS) entry which is preliminary data.</text>
</comment>
<evidence type="ECO:0000313" key="3">
    <source>
        <dbReference type="Proteomes" id="UP000027997"/>
    </source>
</evidence>
<organism evidence="2 3">
    <name type="scientific">Endozoicomonas elysicola</name>
    <dbReference type="NCBI Taxonomy" id="305900"/>
    <lineage>
        <taxon>Bacteria</taxon>
        <taxon>Pseudomonadati</taxon>
        <taxon>Pseudomonadota</taxon>
        <taxon>Gammaproteobacteria</taxon>
        <taxon>Oceanospirillales</taxon>
        <taxon>Endozoicomonadaceae</taxon>
        <taxon>Endozoicomonas</taxon>
    </lineage>
</organism>
<dbReference type="EMBL" id="JOJP01000001">
    <property type="protein sequence ID" value="KEI71977.1"/>
    <property type="molecule type" value="Genomic_DNA"/>
</dbReference>
<feature type="region of interest" description="Disordered" evidence="1">
    <location>
        <begin position="538"/>
        <end position="584"/>
    </location>
</feature>
<protein>
    <submittedName>
        <fullName evidence="2">Uncharacterized protein</fullName>
    </submittedName>
</protein>
<evidence type="ECO:0000256" key="1">
    <source>
        <dbReference type="SAM" id="MobiDB-lite"/>
    </source>
</evidence>
<feature type="compositionally biased region" description="Basic and acidic residues" evidence="1">
    <location>
        <begin position="550"/>
        <end position="561"/>
    </location>
</feature>
<dbReference type="AlphaFoldDB" id="A0A081KCV1"/>
<feature type="compositionally biased region" description="Basic and acidic residues" evidence="1">
    <location>
        <begin position="488"/>
        <end position="500"/>
    </location>
</feature>
<dbReference type="RefSeq" id="WP_020584472.1">
    <property type="nucleotide sequence ID" value="NZ_JOJP01000001.1"/>
</dbReference>
<feature type="region of interest" description="Disordered" evidence="1">
    <location>
        <begin position="481"/>
        <end position="524"/>
    </location>
</feature>
<gene>
    <name evidence="2" type="ORF">GV64_15700</name>
</gene>
<proteinExistence type="predicted"/>
<evidence type="ECO:0000313" key="2">
    <source>
        <dbReference type="EMBL" id="KEI71977.1"/>
    </source>
</evidence>
<sequence>MIQNSVVFLGSTASSYEFDGVNSLDLTFVEDADTVLKKTDHGDQVISIHVADRSMESIAPTRYLAPAVPFCVSFFKTGTESYHKFIDALKVFEEGPDYNQVKLNPASKRKGRLAELQRLKEQAESKGRIKCGELECLYKKILDEFKGGDEGNVQKYVNQFLSILSDFYNEEYFYKFILFLFFKILEDLKSCNDITSVQHVASSYECAEVFEIIFNTVIQSRAFKRDFVSRQLLDALGMYYMRYVVGCCTTQGNSGCFPGFYPELPVKVYLKIFSLCGRNAESYRVDYHGSMCGDRFTDDLALLDYQFGLLTRRGVKLSEVIDKVKAGCQKLRSGQMSFEETVVLFEVLHTATIKMLEADCSDFRLLECYSYFESGSDFKSELDSSAKIHKRYFQARVEENKGNFSEAEKIYRELICSPSQVPVFDRWIRCLKEMDEMELVICACNDAAEYYREKGLSRKEEYYAHKAAVLSLDLKSLDGKQFGSSNLKESDPLERDALRKAERKKAKKKSRSSMQAKLPSDGAKVCSTVHDSMCEVSRKVTQPSIDSENPPERRHTQHNDQDAAIQKNSCKPKQRPIRADAERASKSDACNYRAEMDESTIKVKSSSYYCKKLNELFEDFYFVPHRCRDDIDKLSQEAFEAFSQDIWVLHSAGWGFHLIGNEKKSAQLLLKGLHECLCNLPEIQRGLPSTISGNIEEWLGKVKTYPAIKPCSRVGLNVAAYLSSLAYVYPKHKDISDRMRSLANWLNLNRTTRKNAMAELANDAKLKVISSEQACQVRRGILRV</sequence>
<dbReference type="Proteomes" id="UP000027997">
    <property type="component" value="Unassembled WGS sequence"/>
</dbReference>